<dbReference type="PROSITE" id="PS50110">
    <property type="entry name" value="RESPONSE_REGULATORY"/>
    <property type="match status" value="1"/>
</dbReference>
<evidence type="ECO:0000259" key="8">
    <source>
        <dbReference type="PROSITE" id="PS50109"/>
    </source>
</evidence>
<dbReference type="InterPro" id="IPR003018">
    <property type="entry name" value="GAF"/>
</dbReference>
<dbReference type="InterPro" id="IPR036890">
    <property type="entry name" value="HATPase_C_sf"/>
</dbReference>
<feature type="region of interest" description="Disordered" evidence="7">
    <location>
        <begin position="285"/>
        <end position="318"/>
    </location>
</feature>
<dbReference type="SUPFAM" id="SSF52172">
    <property type="entry name" value="CheY-like"/>
    <property type="match status" value="1"/>
</dbReference>
<feature type="domain" description="Histidine kinase" evidence="8">
    <location>
        <begin position="616"/>
        <end position="885"/>
    </location>
</feature>
<dbReference type="EC" id="2.7.13.3" evidence="2"/>
<evidence type="ECO:0000256" key="1">
    <source>
        <dbReference type="ARBA" id="ARBA00000085"/>
    </source>
</evidence>
<dbReference type="PANTHER" id="PTHR43047">
    <property type="entry name" value="TWO-COMPONENT HISTIDINE PROTEIN KINASE"/>
    <property type="match status" value="1"/>
</dbReference>
<feature type="modified residue" description="4-aspartylphosphate" evidence="6">
    <location>
        <position position="1197"/>
    </location>
</feature>
<dbReference type="Proteomes" id="UP001629113">
    <property type="component" value="Unassembled WGS sequence"/>
</dbReference>
<dbReference type="InterPro" id="IPR005467">
    <property type="entry name" value="His_kinase_dom"/>
</dbReference>
<evidence type="ECO:0000256" key="3">
    <source>
        <dbReference type="ARBA" id="ARBA00022553"/>
    </source>
</evidence>
<feature type="compositionally biased region" description="Basic and acidic residues" evidence="7">
    <location>
        <begin position="524"/>
        <end position="534"/>
    </location>
</feature>
<feature type="compositionally biased region" description="Polar residues" evidence="7">
    <location>
        <begin position="429"/>
        <end position="442"/>
    </location>
</feature>
<dbReference type="InterPro" id="IPR011006">
    <property type="entry name" value="CheY-like_superfamily"/>
</dbReference>
<comment type="caution">
    <text evidence="10">The sequence shown here is derived from an EMBL/GenBank/DDBJ whole genome shotgun (WGS) entry which is preliminary data.</text>
</comment>
<dbReference type="Gene3D" id="3.30.565.10">
    <property type="entry name" value="Histidine kinase-like ATPase, C-terminal domain"/>
    <property type="match status" value="1"/>
</dbReference>
<evidence type="ECO:0000256" key="2">
    <source>
        <dbReference type="ARBA" id="ARBA00012438"/>
    </source>
</evidence>
<name>A0ABR4PCE5_9HELO</name>
<dbReference type="InterPro" id="IPR003594">
    <property type="entry name" value="HATPase_dom"/>
</dbReference>
<dbReference type="InterPro" id="IPR029016">
    <property type="entry name" value="GAF-like_dom_sf"/>
</dbReference>
<evidence type="ECO:0000256" key="7">
    <source>
        <dbReference type="SAM" id="MobiDB-lite"/>
    </source>
</evidence>
<reference evidence="10 11" key="1">
    <citation type="submission" date="2024-06" db="EMBL/GenBank/DDBJ databases">
        <title>Complete genome of Phlyctema vagabunda strain 19-DSS-EL-015.</title>
        <authorList>
            <person name="Fiorenzani C."/>
        </authorList>
    </citation>
    <scope>NUCLEOTIDE SEQUENCE [LARGE SCALE GENOMIC DNA]</scope>
    <source>
        <strain evidence="10 11">19-DSS-EL-015</strain>
    </source>
</reference>
<sequence>MAVTSMQRCREVYKYYQPENFAASSRPDTPLEDDVLVSQTQEINFTTQQSFSDTALTAFCQIIASRFEAQRAIVSLSDHKYEYFLAESTSTFSLIDDDGAQNAWRSICGPKVCRTASLCEETLQMASTANQASVQAHLVPDTVLDERMCKLGSVAGEPHLRFYCGVPLTNSNGVNIGCVYVVDERPRAGASNVQVQFLGTMAATIMDHLENIRAKQDIVRVTRMSQALHAFVEGDGSMVGDWQRLKTYDVSADSGVKFRWESKHKGQKEALHDYASAPLSAGIDMRKRPLRSPVTSPLQNSGLDNEEHYGFHSPPASTCSTTSIPLFKASVYEKIDDILTGPNSKQGSVQFVDAFSTLLKSTFSRASNLIRQGMEVDGVVFLDLPRVSYPVPSTQSSGSEEGFSSGSDDEGIQKTRSGLQPQIVPLLKTSRSPLTGATTSAGLYNDKSNRNCDVLGFSTAESSSLEGQTMDGVTTFGNFHQKFLNRLVSRYPQGKLFVIDHENENYVTDASSKPAEHTLPNNMNDHRRKEEARSSTESSTLLAAFPGARQVLFVPLLDTTSGSFIGSFAWSTSATRIFSVENHLSYLVAFGHSILAEIMTLNTLSADRAKGDFISNVSHELRSPLHGILASIEFLADTSLDGFQRNLVKTVDVCGRTLLDTVEHILDFTKIKQYGQDNSQPMAVIPDLDISAVIEEVLGCVYAGFEYNGLSSEGLADTTQSQDSSAQIVEMTSSKSVGNSFASNGLPTVIFDVKYDANWKFPAVPGTWKRLAMNLFSNALKYTEHGWIKVKLDVQRQPKTNYDNSEHGSQAIVSLSISDSGRGITPEFMKDQLFTPFSQEDVTAPGTGLGLNVIKQIVDLSGGDIDISSELGVGTEVKLRLPLNDYVQENQAHNLPRPRELSSIEEVRRRVHGLTVRIDGLVPHKDDSIIATQLLVDLNTSIEKYLTEWFGLILLPKEGNTPADIIITDETVCTSPSPAQKRKLPPQTRCVVVLCNNRIKRNTDQSQLEGGQAIEFVSRPFGPHQLAKTILACLDAEIALSTKETQAAEAGSLDIEGSSSTCSIDVADLQDLMGAVTIVEVPQLVQKDNPIQISLGQNSNPSGKQNPPEAIRIQDGGISKSNISSTSRTVDVLSPALEVKSKRSPTMLLVEDNPVNMMLLSTYMRKNKWKFEKANNGLEALKAFEQRPEGFDVVFMDVSMPIMGGYDSTIAIRALEAERNETREEQHQALVIALTGFSSREDQEQAYKAGMDVFMTKPVKFKEVGRILKNWLEREGF</sequence>
<dbReference type="PROSITE" id="PS50109">
    <property type="entry name" value="HIS_KIN"/>
    <property type="match status" value="1"/>
</dbReference>
<dbReference type="SMART" id="SM00388">
    <property type="entry name" value="HisKA"/>
    <property type="match status" value="1"/>
</dbReference>
<protein>
    <recommendedName>
        <fullName evidence="2">histidine kinase</fullName>
        <ecNumber evidence="2">2.7.13.3</ecNumber>
    </recommendedName>
</protein>
<proteinExistence type="predicted"/>
<feature type="region of interest" description="Disordered" evidence="7">
    <location>
        <begin position="511"/>
        <end position="534"/>
    </location>
</feature>
<dbReference type="Pfam" id="PF02518">
    <property type="entry name" value="HATPase_c"/>
    <property type="match status" value="1"/>
</dbReference>
<feature type="compositionally biased region" description="Low complexity" evidence="7">
    <location>
        <begin position="396"/>
        <end position="406"/>
    </location>
</feature>
<keyword evidence="3 6" id="KW-0597">Phosphoprotein</keyword>
<accession>A0ABR4PCE5</accession>
<dbReference type="Gene3D" id="3.40.50.2300">
    <property type="match status" value="1"/>
</dbReference>
<evidence type="ECO:0000313" key="11">
    <source>
        <dbReference type="Proteomes" id="UP001629113"/>
    </source>
</evidence>
<evidence type="ECO:0000256" key="6">
    <source>
        <dbReference type="PROSITE-ProRule" id="PRU00169"/>
    </source>
</evidence>
<dbReference type="Pfam" id="PF01590">
    <property type="entry name" value="GAF"/>
    <property type="match status" value="1"/>
</dbReference>
<dbReference type="SMART" id="SM00448">
    <property type="entry name" value="REC"/>
    <property type="match status" value="1"/>
</dbReference>
<comment type="catalytic activity">
    <reaction evidence="1">
        <text>ATP + protein L-histidine = ADP + protein N-phospho-L-histidine.</text>
        <dbReference type="EC" id="2.7.13.3"/>
    </reaction>
</comment>
<feature type="compositionally biased region" description="Polar residues" evidence="7">
    <location>
        <begin position="293"/>
        <end position="303"/>
    </location>
</feature>
<dbReference type="CDD" id="cd17546">
    <property type="entry name" value="REC_hyHK_CKI1_RcsC-like"/>
    <property type="match status" value="1"/>
</dbReference>
<dbReference type="InterPro" id="IPR001789">
    <property type="entry name" value="Sig_transdc_resp-reg_receiver"/>
</dbReference>
<evidence type="ECO:0000259" key="9">
    <source>
        <dbReference type="PROSITE" id="PS50110"/>
    </source>
</evidence>
<dbReference type="PRINTS" id="PR00344">
    <property type="entry name" value="BCTRLSENSOR"/>
</dbReference>
<dbReference type="Gene3D" id="3.30.450.40">
    <property type="match status" value="1"/>
</dbReference>
<dbReference type="SUPFAM" id="SSF47384">
    <property type="entry name" value="Homodimeric domain of signal transducing histidine kinase"/>
    <property type="match status" value="1"/>
</dbReference>
<dbReference type="InterPro" id="IPR003661">
    <property type="entry name" value="HisK_dim/P_dom"/>
</dbReference>
<feature type="domain" description="Response regulatory" evidence="9">
    <location>
        <begin position="1146"/>
        <end position="1272"/>
    </location>
</feature>
<dbReference type="SMART" id="SM00387">
    <property type="entry name" value="HATPase_c"/>
    <property type="match status" value="1"/>
</dbReference>
<keyword evidence="11" id="KW-1185">Reference proteome</keyword>
<dbReference type="InterPro" id="IPR004358">
    <property type="entry name" value="Sig_transdc_His_kin-like_C"/>
</dbReference>
<feature type="region of interest" description="Disordered" evidence="7">
    <location>
        <begin position="391"/>
        <end position="445"/>
    </location>
</feature>
<dbReference type="Gene3D" id="1.10.287.130">
    <property type="match status" value="1"/>
</dbReference>
<dbReference type="InterPro" id="IPR036097">
    <property type="entry name" value="HisK_dim/P_sf"/>
</dbReference>
<dbReference type="CDD" id="cd00082">
    <property type="entry name" value="HisKA"/>
    <property type="match status" value="1"/>
</dbReference>
<dbReference type="Pfam" id="PF00072">
    <property type="entry name" value="Response_reg"/>
    <property type="match status" value="1"/>
</dbReference>
<evidence type="ECO:0000256" key="5">
    <source>
        <dbReference type="ARBA" id="ARBA00022777"/>
    </source>
</evidence>
<dbReference type="EMBL" id="JBFCZG010000006">
    <property type="protein sequence ID" value="KAL3420968.1"/>
    <property type="molecule type" value="Genomic_DNA"/>
</dbReference>
<dbReference type="PANTHER" id="PTHR43047:SF72">
    <property type="entry name" value="OSMOSENSING HISTIDINE PROTEIN KINASE SLN1"/>
    <property type="match status" value="1"/>
</dbReference>
<organism evidence="10 11">
    <name type="scientific">Phlyctema vagabunda</name>
    <dbReference type="NCBI Taxonomy" id="108571"/>
    <lineage>
        <taxon>Eukaryota</taxon>
        <taxon>Fungi</taxon>
        <taxon>Dikarya</taxon>
        <taxon>Ascomycota</taxon>
        <taxon>Pezizomycotina</taxon>
        <taxon>Leotiomycetes</taxon>
        <taxon>Helotiales</taxon>
        <taxon>Dermateaceae</taxon>
        <taxon>Phlyctema</taxon>
    </lineage>
</organism>
<evidence type="ECO:0000256" key="4">
    <source>
        <dbReference type="ARBA" id="ARBA00022679"/>
    </source>
</evidence>
<dbReference type="SUPFAM" id="SSF55781">
    <property type="entry name" value="GAF domain-like"/>
    <property type="match status" value="1"/>
</dbReference>
<dbReference type="Pfam" id="PF00512">
    <property type="entry name" value="HisKA"/>
    <property type="match status" value="1"/>
</dbReference>
<evidence type="ECO:0000313" key="10">
    <source>
        <dbReference type="EMBL" id="KAL3420968.1"/>
    </source>
</evidence>
<gene>
    <name evidence="10" type="ORF">PVAG01_07413</name>
</gene>
<keyword evidence="5" id="KW-0418">Kinase</keyword>
<keyword evidence="4" id="KW-0808">Transferase</keyword>
<dbReference type="SUPFAM" id="SSF55874">
    <property type="entry name" value="ATPase domain of HSP90 chaperone/DNA topoisomerase II/histidine kinase"/>
    <property type="match status" value="1"/>
</dbReference>